<dbReference type="GO" id="GO:0020037">
    <property type="term" value="F:heme binding"/>
    <property type="evidence" value="ECO:0007669"/>
    <property type="project" value="InterPro"/>
</dbReference>
<evidence type="ECO:0000256" key="8">
    <source>
        <dbReference type="PIRSR" id="PIRSR038928-1"/>
    </source>
</evidence>
<evidence type="ECO:0000313" key="11">
    <source>
        <dbReference type="EMBL" id="KAJ5703705.1"/>
    </source>
</evidence>
<dbReference type="GO" id="GO:0004096">
    <property type="term" value="F:catalase activity"/>
    <property type="evidence" value="ECO:0007669"/>
    <property type="project" value="UniProtKB-EC"/>
</dbReference>
<dbReference type="PANTHER" id="PTHR11465:SF26">
    <property type="entry name" value="CATALASE 2"/>
    <property type="match status" value="1"/>
</dbReference>
<dbReference type="InterPro" id="IPR024711">
    <property type="entry name" value="Catalase_clade1/3"/>
</dbReference>
<dbReference type="Proteomes" id="UP001215712">
    <property type="component" value="Unassembled WGS sequence"/>
</dbReference>
<dbReference type="PANTHER" id="PTHR11465">
    <property type="entry name" value="CATALASE"/>
    <property type="match status" value="1"/>
</dbReference>
<dbReference type="EMBL" id="JAQJAN010000021">
    <property type="protein sequence ID" value="KAJ5703705.1"/>
    <property type="molecule type" value="Genomic_DNA"/>
</dbReference>
<dbReference type="Pfam" id="PF00199">
    <property type="entry name" value="Catalase"/>
    <property type="match status" value="1"/>
</dbReference>
<sequence>MSQRYYTLAEGCPFASSSTAVLMRNNRGGGLGLLQDIQLIETLAHFSRERIPERVVHAKAVGAYGELADCSDITSASFLNEAGKKTPVLLRVSTVGPEAGSADTARDVHGWAMKLYTDEGNLDWVFNNTPVFFIRDPIKFPSMNRSHKRHPQTHLPDVNMLNYILLYPELTKHYSFHVGNPEGIHELLHLFSSRGTPQSIRHLNAYSGHTYKFTKEDGSFKYVKIHIKTQQEVKNFTREQATKMAGENPDFLIQDMFEAIERKEYPVWNVYVQIMDPSEAEAYRWNIFDMTKVWSHKEFPLRQIGKLTMNRNPSNYFTDIEQAAFSPSTMVPGFAASADPVLQARLFAYPDAARYRLGVNYQQLPTNAAKVPVYCPFERDGNMRFDDNYGADPNYVNSCLQPTRFYPDVKNIKPSSVSLHTEHEQWTGEVTAFTSHITDDDFVQPAELWKVLGRQPGEQDMLVGNLAASIKGVKSSTLRNSVYALFARVNKDLGARVQKATEEAIKQ</sequence>
<dbReference type="PROSITE" id="PS51402">
    <property type="entry name" value="CATALASE_3"/>
    <property type="match status" value="1"/>
</dbReference>
<evidence type="ECO:0000256" key="3">
    <source>
        <dbReference type="ARBA" id="ARBA00022617"/>
    </source>
</evidence>
<dbReference type="CDD" id="cd08157">
    <property type="entry name" value="catalase_fungal"/>
    <property type="match status" value="1"/>
</dbReference>
<keyword evidence="12" id="KW-1185">Reference proteome</keyword>
<keyword evidence="6 9" id="KW-0408">Iron</keyword>
<dbReference type="PRINTS" id="PR00067">
    <property type="entry name" value="CATALASE"/>
</dbReference>
<evidence type="ECO:0000256" key="7">
    <source>
        <dbReference type="ARBA" id="ARBA00023324"/>
    </source>
</evidence>
<comment type="cofactor">
    <cofactor evidence="9">
        <name>heme</name>
        <dbReference type="ChEBI" id="CHEBI:30413"/>
    </cofactor>
</comment>
<dbReference type="InterPro" id="IPR011614">
    <property type="entry name" value="Catalase_core"/>
</dbReference>
<feature type="binding site" description="axial binding residue" evidence="9">
    <location>
        <position position="349"/>
    </location>
    <ligand>
        <name>heme</name>
        <dbReference type="ChEBI" id="CHEBI:30413"/>
    </ligand>
    <ligandPart>
        <name>Fe</name>
        <dbReference type="ChEBI" id="CHEBI:18248"/>
    </ligandPart>
</feature>
<protein>
    <submittedName>
        <fullName evidence="11">Catalase mono-functional heme-containing</fullName>
    </submittedName>
</protein>
<dbReference type="PIRSF" id="PIRSF038928">
    <property type="entry name" value="Catalase_clade1-3"/>
    <property type="match status" value="1"/>
</dbReference>
<feature type="domain" description="Catalase core" evidence="10">
    <location>
        <begin position="7"/>
        <end position="403"/>
    </location>
</feature>
<proteinExistence type="inferred from homology"/>
<evidence type="ECO:0000256" key="5">
    <source>
        <dbReference type="ARBA" id="ARBA00023002"/>
    </source>
</evidence>
<reference evidence="11" key="1">
    <citation type="journal article" date="2023" name="IMA Fungus">
        <title>Comparative genomic study of the Penicillium genus elucidates a diverse pangenome and 15 lateral gene transfer events.</title>
        <authorList>
            <person name="Petersen C."/>
            <person name="Sorensen T."/>
            <person name="Nielsen M.R."/>
            <person name="Sondergaard T.E."/>
            <person name="Sorensen J.L."/>
            <person name="Fitzpatrick D.A."/>
            <person name="Frisvad J.C."/>
            <person name="Nielsen K.L."/>
        </authorList>
    </citation>
    <scope>NUCLEOTIDE SEQUENCE</scope>
    <source>
        <strain evidence="11">IBT 17514</strain>
    </source>
</reference>
<organism evidence="11 12">
    <name type="scientific">Penicillium malachiteum</name>
    <dbReference type="NCBI Taxonomy" id="1324776"/>
    <lineage>
        <taxon>Eukaryota</taxon>
        <taxon>Fungi</taxon>
        <taxon>Dikarya</taxon>
        <taxon>Ascomycota</taxon>
        <taxon>Pezizomycotina</taxon>
        <taxon>Eurotiomycetes</taxon>
        <taxon>Eurotiomycetidae</taxon>
        <taxon>Eurotiales</taxon>
        <taxon>Aspergillaceae</taxon>
        <taxon>Penicillium</taxon>
    </lineage>
</organism>
<dbReference type="AlphaFoldDB" id="A0AAD6HB05"/>
<keyword evidence="2" id="KW-0575">Peroxidase</keyword>
<dbReference type="GO" id="GO:0046872">
    <property type="term" value="F:metal ion binding"/>
    <property type="evidence" value="ECO:0007669"/>
    <property type="project" value="UniProtKB-KW"/>
</dbReference>
<dbReference type="InterPro" id="IPR020835">
    <property type="entry name" value="Catalase_sf"/>
</dbReference>
<dbReference type="InterPro" id="IPR018028">
    <property type="entry name" value="Catalase"/>
</dbReference>
<dbReference type="SUPFAM" id="SSF56634">
    <property type="entry name" value="Heme-dependent catalase-like"/>
    <property type="match status" value="1"/>
</dbReference>
<dbReference type="GO" id="GO:0005777">
    <property type="term" value="C:peroxisome"/>
    <property type="evidence" value="ECO:0007669"/>
    <property type="project" value="TreeGrafter"/>
</dbReference>
<dbReference type="GO" id="GO:0005739">
    <property type="term" value="C:mitochondrion"/>
    <property type="evidence" value="ECO:0007669"/>
    <property type="project" value="TreeGrafter"/>
</dbReference>
<gene>
    <name evidence="11" type="ORF">N7493_011630</name>
</gene>
<evidence type="ECO:0000256" key="4">
    <source>
        <dbReference type="ARBA" id="ARBA00022723"/>
    </source>
</evidence>
<dbReference type="SMART" id="SM01060">
    <property type="entry name" value="Catalase"/>
    <property type="match status" value="1"/>
</dbReference>
<keyword evidence="7" id="KW-0376">Hydrogen peroxide</keyword>
<evidence type="ECO:0000256" key="2">
    <source>
        <dbReference type="ARBA" id="ARBA00022559"/>
    </source>
</evidence>
<dbReference type="GO" id="GO:0042542">
    <property type="term" value="P:response to hydrogen peroxide"/>
    <property type="evidence" value="ECO:0007669"/>
    <property type="project" value="TreeGrafter"/>
</dbReference>
<evidence type="ECO:0000256" key="1">
    <source>
        <dbReference type="ARBA" id="ARBA00005329"/>
    </source>
</evidence>
<keyword evidence="4 9" id="KW-0479">Metal-binding</keyword>
<evidence type="ECO:0000256" key="6">
    <source>
        <dbReference type="ARBA" id="ARBA00023004"/>
    </source>
</evidence>
<evidence type="ECO:0000259" key="10">
    <source>
        <dbReference type="SMART" id="SM01060"/>
    </source>
</evidence>
<feature type="active site" evidence="8">
    <location>
        <position position="127"/>
    </location>
</feature>
<accession>A0AAD6HB05</accession>
<name>A0AAD6HB05_9EURO</name>
<comment type="similarity">
    <text evidence="1">Belongs to the catalase family.</text>
</comment>
<keyword evidence="3 9" id="KW-0349">Heme</keyword>
<feature type="active site" evidence="8">
    <location>
        <position position="57"/>
    </location>
</feature>
<evidence type="ECO:0000256" key="9">
    <source>
        <dbReference type="PIRSR" id="PIRSR038928-2"/>
    </source>
</evidence>
<dbReference type="GO" id="GO:0042744">
    <property type="term" value="P:hydrogen peroxide catabolic process"/>
    <property type="evidence" value="ECO:0007669"/>
    <property type="project" value="UniProtKB-KW"/>
</dbReference>
<comment type="caution">
    <text evidence="11">The sequence shown here is derived from an EMBL/GenBank/DDBJ whole genome shotgun (WGS) entry which is preliminary data.</text>
</comment>
<dbReference type="Pfam" id="PF06628">
    <property type="entry name" value="Catalase-rel"/>
    <property type="match status" value="1"/>
</dbReference>
<evidence type="ECO:0000313" key="12">
    <source>
        <dbReference type="Proteomes" id="UP001215712"/>
    </source>
</evidence>
<keyword evidence="5" id="KW-0560">Oxidoreductase</keyword>
<dbReference type="InterPro" id="IPR010582">
    <property type="entry name" value="Catalase_immune_responsive"/>
</dbReference>
<reference evidence="11" key="2">
    <citation type="submission" date="2023-01" db="EMBL/GenBank/DDBJ databases">
        <authorList>
            <person name="Petersen C."/>
        </authorList>
    </citation>
    <scope>NUCLEOTIDE SEQUENCE</scope>
    <source>
        <strain evidence="11">IBT 17514</strain>
    </source>
</reference>
<dbReference type="Gene3D" id="2.40.180.10">
    <property type="entry name" value="Catalase core domain"/>
    <property type="match status" value="1"/>
</dbReference>